<feature type="transmembrane region" description="Helical" evidence="9">
    <location>
        <begin position="108"/>
        <end position="132"/>
    </location>
</feature>
<dbReference type="InterPro" id="IPR050351">
    <property type="entry name" value="BphY/WalK/GraS-like"/>
</dbReference>
<evidence type="ECO:0000313" key="12">
    <source>
        <dbReference type="Proteomes" id="UP000184526"/>
    </source>
</evidence>
<protein>
    <recommendedName>
        <fullName evidence="3">histidine kinase</fullName>
        <ecNumber evidence="3">2.7.13.3</ecNumber>
    </recommendedName>
</protein>
<evidence type="ECO:0000256" key="1">
    <source>
        <dbReference type="ARBA" id="ARBA00000085"/>
    </source>
</evidence>
<dbReference type="InterPro" id="IPR036890">
    <property type="entry name" value="HATPase_C_sf"/>
</dbReference>
<feature type="domain" description="Histidine kinase" evidence="10">
    <location>
        <begin position="201"/>
        <end position="415"/>
    </location>
</feature>
<evidence type="ECO:0000256" key="5">
    <source>
        <dbReference type="ARBA" id="ARBA00022679"/>
    </source>
</evidence>
<dbReference type="InterPro" id="IPR005467">
    <property type="entry name" value="His_kinase_dom"/>
</dbReference>
<name>A0A1M5WT73_9CLOT</name>
<dbReference type="GO" id="GO:0000155">
    <property type="term" value="F:phosphorelay sensor kinase activity"/>
    <property type="evidence" value="ECO:0007669"/>
    <property type="project" value="InterPro"/>
</dbReference>
<evidence type="ECO:0000256" key="3">
    <source>
        <dbReference type="ARBA" id="ARBA00012438"/>
    </source>
</evidence>
<feature type="coiled-coil region" evidence="8">
    <location>
        <begin position="174"/>
        <end position="205"/>
    </location>
</feature>
<keyword evidence="9" id="KW-0812">Transmembrane</keyword>
<dbReference type="SMART" id="SM00388">
    <property type="entry name" value="HisKA"/>
    <property type="match status" value="1"/>
</dbReference>
<evidence type="ECO:0000256" key="4">
    <source>
        <dbReference type="ARBA" id="ARBA00022553"/>
    </source>
</evidence>
<dbReference type="GO" id="GO:0005886">
    <property type="term" value="C:plasma membrane"/>
    <property type="evidence" value="ECO:0007669"/>
    <property type="project" value="TreeGrafter"/>
</dbReference>
<gene>
    <name evidence="11" type="ORF">SAMN02745196_01848</name>
</gene>
<dbReference type="GO" id="GO:0004721">
    <property type="term" value="F:phosphoprotein phosphatase activity"/>
    <property type="evidence" value="ECO:0007669"/>
    <property type="project" value="TreeGrafter"/>
</dbReference>
<dbReference type="InterPro" id="IPR036097">
    <property type="entry name" value="HisK_dim/P_sf"/>
</dbReference>
<keyword evidence="5" id="KW-0808">Transferase</keyword>
<dbReference type="PRINTS" id="PR00344">
    <property type="entry name" value="BCTRLSENSOR"/>
</dbReference>
<organism evidence="11 12">
    <name type="scientific">Clostridium collagenovorans DSM 3089</name>
    <dbReference type="NCBI Taxonomy" id="1121306"/>
    <lineage>
        <taxon>Bacteria</taxon>
        <taxon>Bacillati</taxon>
        <taxon>Bacillota</taxon>
        <taxon>Clostridia</taxon>
        <taxon>Eubacteriales</taxon>
        <taxon>Clostridiaceae</taxon>
        <taxon>Clostridium</taxon>
    </lineage>
</organism>
<dbReference type="InterPro" id="IPR003661">
    <property type="entry name" value="HisK_dim/P_dom"/>
</dbReference>
<keyword evidence="12" id="KW-1185">Reference proteome</keyword>
<accession>A0A1M5WT73</accession>
<dbReference type="EC" id="2.7.13.3" evidence="3"/>
<dbReference type="GO" id="GO:0016036">
    <property type="term" value="P:cellular response to phosphate starvation"/>
    <property type="evidence" value="ECO:0007669"/>
    <property type="project" value="TreeGrafter"/>
</dbReference>
<dbReference type="SUPFAM" id="SSF47384">
    <property type="entry name" value="Homodimeric domain of signal transducing histidine kinase"/>
    <property type="match status" value="1"/>
</dbReference>
<dbReference type="STRING" id="1121306.SAMN02745196_01848"/>
<evidence type="ECO:0000256" key="2">
    <source>
        <dbReference type="ARBA" id="ARBA00004370"/>
    </source>
</evidence>
<evidence type="ECO:0000256" key="7">
    <source>
        <dbReference type="ARBA" id="ARBA00023012"/>
    </source>
</evidence>
<dbReference type="InterPro" id="IPR004358">
    <property type="entry name" value="Sig_transdc_His_kin-like_C"/>
</dbReference>
<evidence type="ECO:0000259" key="10">
    <source>
        <dbReference type="PROSITE" id="PS50109"/>
    </source>
</evidence>
<dbReference type="AlphaFoldDB" id="A0A1M5WT73"/>
<keyword evidence="7" id="KW-0902">Two-component regulatory system</keyword>
<reference evidence="11 12" key="1">
    <citation type="submission" date="2016-11" db="EMBL/GenBank/DDBJ databases">
        <authorList>
            <person name="Jaros S."/>
            <person name="Januszkiewicz K."/>
            <person name="Wedrychowicz H."/>
        </authorList>
    </citation>
    <scope>NUCLEOTIDE SEQUENCE [LARGE SCALE GENOMIC DNA]</scope>
    <source>
        <strain evidence="11 12">DSM 3089</strain>
    </source>
</reference>
<evidence type="ECO:0000256" key="6">
    <source>
        <dbReference type="ARBA" id="ARBA00022777"/>
    </source>
</evidence>
<dbReference type="SMART" id="SM00387">
    <property type="entry name" value="HATPase_c"/>
    <property type="match status" value="1"/>
</dbReference>
<evidence type="ECO:0000256" key="8">
    <source>
        <dbReference type="SAM" id="Coils"/>
    </source>
</evidence>
<evidence type="ECO:0000313" key="11">
    <source>
        <dbReference type="EMBL" id="SHH90641.1"/>
    </source>
</evidence>
<proteinExistence type="predicted"/>
<dbReference type="RefSeq" id="WP_072831733.1">
    <property type="nucleotide sequence ID" value="NZ_FQXP01000006.1"/>
</dbReference>
<keyword evidence="6" id="KW-0418">Kinase</keyword>
<dbReference type="EMBL" id="FQXP01000006">
    <property type="protein sequence ID" value="SHH90641.1"/>
    <property type="molecule type" value="Genomic_DNA"/>
</dbReference>
<dbReference type="Pfam" id="PF00512">
    <property type="entry name" value="HisKA"/>
    <property type="match status" value="1"/>
</dbReference>
<dbReference type="Proteomes" id="UP000184526">
    <property type="component" value="Unassembled WGS sequence"/>
</dbReference>
<dbReference type="PROSITE" id="PS50109">
    <property type="entry name" value="HIS_KIN"/>
    <property type="match status" value="1"/>
</dbReference>
<keyword evidence="4" id="KW-0597">Phosphoprotein</keyword>
<keyword evidence="9" id="KW-1133">Transmembrane helix</keyword>
<dbReference type="Gene3D" id="1.10.287.130">
    <property type="match status" value="1"/>
</dbReference>
<dbReference type="PANTHER" id="PTHR45453">
    <property type="entry name" value="PHOSPHATE REGULON SENSOR PROTEIN PHOR"/>
    <property type="match status" value="1"/>
</dbReference>
<dbReference type="PANTHER" id="PTHR45453:SF1">
    <property type="entry name" value="PHOSPHATE REGULON SENSOR PROTEIN PHOR"/>
    <property type="match status" value="1"/>
</dbReference>
<dbReference type="OrthoDB" id="9773956at2"/>
<keyword evidence="9" id="KW-0472">Membrane</keyword>
<evidence type="ECO:0000256" key="9">
    <source>
        <dbReference type="SAM" id="Phobius"/>
    </source>
</evidence>
<keyword evidence="8" id="KW-0175">Coiled coil</keyword>
<dbReference type="SUPFAM" id="SSF55874">
    <property type="entry name" value="ATPase domain of HSP90 chaperone/DNA topoisomerase II/histidine kinase"/>
    <property type="match status" value="1"/>
</dbReference>
<comment type="subcellular location">
    <subcellularLocation>
        <location evidence="2">Membrane</location>
    </subcellularLocation>
</comment>
<sequence>MNMIFRNQDVRKLTTRIMMASGILIVVFTIILRTLAMSYAHEVSIRDYAQVVNLLEKHEDLKVDIINTISKEPTTEELEKGRVLAGKYGVNEKTSISNISYIDKGMGFFVVLNIAFMILTILTIIIIVFITLNNIYVHIRGLGIKTQRLIDESYENNLEIKDKEGDFVVLEHSINRMSMTLKNSMELLQEEKENLKNILSDISHQLKTPLTSLITFNELILYGNIKNEDIQKDCLIKSNRQLERMEFLIKSLLKMARLEVSAVDFHKQNYNLVSTIQESIEELRGVFKEKIEDISLECNEKEIEFYHDINWMKEAIINLLKNSLEHSEDKPIRVSIEKNRIFTSIVIKDSGTGIKAEDITNIFKRFYRGQKANSNSIGIGLFISKSIIEKHNGSITCRSRYGYGTEFEIIFMNSY</sequence>
<dbReference type="InterPro" id="IPR003594">
    <property type="entry name" value="HATPase_dom"/>
</dbReference>
<dbReference type="CDD" id="cd00082">
    <property type="entry name" value="HisKA"/>
    <property type="match status" value="1"/>
</dbReference>
<dbReference type="Pfam" id="PF02518">
    <property type="entry name" value="HATPase_c"/>
    <property type="match status" value="1"/>
</dbReference>
<dbReference type="Gene3D" id="3.30.565.10">
    <property type="entry name" value="Histidine kinase-like ATPase, C-terminal domain"/>
    <property type="match status" value="1"/>
</dbReference>
<comment type="catalytic activity">
    <reaction evidence="1">
        <text>ATP + protein L-histidine = ADP + protein N-phospho-L-histidine.</text>
        <dbReference type="EC" id="2.7.13.3"/>
    </reaction>
</comment>